<dbReference type="PROSITE" id="PS51257">
    <property type="entry name" value="PROKAR_LIPOPROTEIN"/>
    <property type="match status" value="1"/>
</dbReference>
<organism evidence="7 8">
    <name type="scientific">Rhamnusium bicolor</name>
    <dbReference type="NCBI Taxonomy" id="1586634"/>
    <lineage>
        <taxon>Eukaryota</taxon>
        <taxon>Metazoa</taxon>
        <taxon>Ecdysozoa</taxon>
        <taxon>Arthropoda</taxon>
        <taxon>Hexapoda</taxon>
        <taxon>Insecta</taxon>
        <taxon>Pterygota</taxon>
        <taxon>Neoptera</taxon>
        <taxon>Endopterygota</taxon>
        <taxon>Coleoptera</taxon>
        <taxon>Polyphaga</taxon>
        <taxon>Cucujiformia</taxon>
        <taxon>Chrysomeloidea</taxon>
        <taxon>Cerambycidae</taxon>
        <taxon>Lepturinae</taxon>
        <taxon>Rhagiini</taxon>
        <taxon>Rhamnusium</taxon>
    </lineage>
</organism>
<evidence type="ECO:0000313" key="7">
    <source>
        <dbReference type="EMBL" id="KAJ8926288.1"/>
    </source>
</evidence>
<evidence type="ECO:0000256" key="5">
    <source>
        <dbReference type="PROSITE-ProRule" id="PRU00309"/>
    </source>
</evidence>
<evidence type="ECO:0000256" key="3">
    <source>
        <dbReference type="ARBA" id="ARBA00022833"/>
    </source>
</evidence>
<accession>A0AAV8WID4</accession>
<keyword evidence="2 5" id="KW-0863">Zinc-finger</keyword>
<evidence type="ECO:0000313" key="8">
    <source>
        <dbReference type="Proteomes" id="UP001162156"/>
    </source>
</evidence>
<dbReference type="InterPro" id="IPR006612">
    <property type="entry name" value="THAP_Znf"/>
</dbReference>
<evidence type="ECO:0000256" key="1">
    <source>
        <dbReference type="ARBA" id="ARBA00022723"/>
    </source>
</evidence>
<feature type="domain" description="THAP-type" evidence="6">
    <location>
        <begin position="8"/>
        <end position="85"/>
    </location>
</feature>
<evidence type="ECO:0000259" key="6">
    <source>
        <dbReference type="PROSITE" id="PS50950"/>
    </source>
</evidence>
<keyword evidence="8" id="KW-1185">Reference proteome</keyword>
<keyword evidence="4 5" id="KW-0238">DNA-binding</keyword>
<sequence length="85" mass="9957">MRLIDINMPICAVVSCKNWYTAKYRVSPVEISYHSFPKLEIVRAEWIKCSGRTGEWNVKNARMCSVHFKDNDFIKDLKEKLLGAY</sequence>
<dbReference type="Pfam" id="PF05485">
    <property type="entry name" value="THAP"/>
    <property type="match status" value="1"/>
</dbReference>
<name>A0AAV8WID4_9CUCU</name>
<dbReference type="AlphaFoldDB" id="A0AAV8WID4"/>
<dbReference type="GO" id="GO:0008270">
    <property type="term" value="F:zinc ion binding"/>
    <property type="evidence" value="ECO:0007669"/>
    <property type="project" value="UniProtKB-KW"/>
</dbReference>
<keyword evidence="3" id="KW-0862">Zinc</keyword>
<protein>
    <recommendedName>
        <fullName evidence="6">THAP-type domain-containing protein</fullName>
    </recommendedName>
</protein>
<keyword evidence="1" id="KW-0479">Metal-binding</keyword>
<comment type="caution">
    <text evidence="7">The sequence shown here is derived from an EMBL/GenBank/DDBJ whole genome shotgun (WGS) entry which is preliminary data.</text>
</comment>
<reference evidence="7" key="1">
    <citation type="journal article" date="2023" name="Insect Mol. Biol.">
        <title>Genome sequencing provides insights into the evolution of gene families encoding plant cell wall-degrading enzymes in longhorned beetles.</title>
        <authorList>
            <person name="Shin N.R."/>
            <person name="Okamura Y."/>
            <person name="Kirsch R."/>
            <person name="Pauchet Y."/>
        </authorList>
    </citation>
    <scope>NUCLEOTIDE SEQUENCE</scope>
    <source>
        <strain evidence="7">RBIC_L_NR</strain>
    </source>
</reference>
<evidence type="ECO:0000256" key="4">
    <source>
        <dbReference type="ARBA" id="ARBA00023125"/>
    </source>
</evidence>
<dbReference type="GO" id="GO:0003677">
    <property type="term" value="F:DNA binding"/>
    <property type="evidence" value="ECO:0007669"/>
    <property type="project" value="UniProtKB-UniRule"/>
</dbReference>
<dbReference type="Proteomes" id="UP001162156">
    <property type="component" value="Unassembled WGS sequence"/>
</dbReference>
<dbReference type="PROSITE" id="PS50950">
    <property type="entry name" value="ZF_THAP"/>
    <property type="match status" value="1"/>
</dbReference>
<dbReference type="Gene3D" id="6.20.210.20">
    <property type="entry name" value="THAP domain"/>
    <property type="match status" value="1"/>
</dbReference>
<dbReference type="SUPFAM" id="SSF57716">
    <property type="entry name" value="Glucocorticoid receptor-like (DNA-binding domain)"/>
    <property type="match status" value="1"/>
</dbReference>
<dbReference type="EMBL" id="JANEYF010005932">
    <property type="protein sequence ID" value="KAJ8926288.1"/>
    <property type="molecule type" value="Genomic_DNA"/>
</dbReference>
<proteinExistence type="predicted"/>
<dbReference type="InterPro" id="IPR038441">
    <property type="entry name" value="THAP_Znf_sf"/>
</dbReference>
<evidence type="ECO:0000256" key="2">
    <source>
        <dbReference type="ARBA" id="ARBA00022771"/>
    </source>
</evidence>
<gene>
    <name evidence="7" type="ORF">NQ314_021347</name>
</gene>